<sequence>GGVGKTTIVKVMYNAIVSKFEAHCFLADIQDYRGRPNWKFALQKRLISCLAQYDKKPIIRDHTDGVTMIIKLISRRKVLLVLDDVSNFEELRILGIHPNYFHQGSRIIVTTRDESSLGNLPYTSYNTRLLDDKESVELSTRLTFEQDEVIDEEVLKEIQHCAAGL</sequence>
<dbReference type="GO" id="GO:0006952">
    <property type="term" value="P:defense response"/>
    <property type="evidence" value="ECO:0007669"/>
    <property type="project" value="InterPro"/>
</dbReference>
<dbReference type="AlphaFoldDB" id="K4KGG6"/>
<accession>K4KGG6</accession>
<feature type="domain" description="NB-ARC" evidence="1">
    <location>
        <begin position="1"/>
        <end position="146"/>
    </location>
</feature>
<dbReference type="EMBL" id="JX399665">
    <property type="protein sequence ID" value="AFU97063.1"/>
    <property type="molecule type" value="Genomic_DNA"/>
</dbReference>
<dbReference type="InterPro" id="IPR044974">
    <property type="entry name" value="Disease_R_plants"/>
</dbReference>
<dbReference type="InterPro" id="IPR027417">
    <property type="entry name" value="P-loop_NTPase"/>
</dbReference>
<dbReference type="Gene3D" id="3.40.50.300">
    <property type="entry name" value="P-loop containing nucleotide triphosphate hydrolases"/>
    <property type="match status" value="1"/>
</dbReference>
<dbReference type="PANTHER" id="PTHR11017:SF385">
    <property type="entry name" value="DISEASE RESISTANCE PROTEIN (TIR-NBS-LRR CLASS)-RELATED"/>
    <property type="match status" value="1"/>
</dbReference>
<dbReference type="GO" id="GO:0043531">
    <property type="term" value="F:ADP binding"/>
    <property type="evidence" value="ECO:0007669"/>
    <property type="project" value="InterPro"/>
</dbReference>
<organism evidence="2">
    <name type="scientific">Gerbera hybrida</name>
    <name type="common">Daisy</name>
    <dbReference type="NCBI Taxonomy" id="18101"/>
    <lineage>
        <taxon>Eukaryota</taxon>
        <taxon>Viridiplantae</taxon>
        <taxon>Streptophyta</taxon>
        <taxon>Embryophyta</taxon>
        <taxon>Tracheophyta</taxon>
        <taxon>Spermatophyta</taxon>
        <taxon>Magnoliopsida</taxon>
        <taxon>eudicotyledons</taxon>
        <taxon>Gunneridae</taxon>
        <taxon>Pentapetalae</taxon>
        <taxon>asterids</taxon>
        <taxon>campanulids</taxon>
        <taxon>Asterales</taxon>
        <taxon>Asteraceae</taxon>
        <taxon>Mutisioideae</taxon>
        <taxon>Mutisieae</taxon>
        <taxon>Gerbera</taxon>
    </lineage>
</organism>
<reference evidence="2" key="1">
    <citation type="journal article" date="2012" name="Sci. Hortic.">
        <title>Cloning and characterization of resistance gene candidate sequences and molecular marker development in gerbera (Gerbera hybrida).</title>
        <authorList>
            <person name="Song X."/>
            <person name="Deng Z."/>
            <person name="Gong L."/>
            <person name="Hu J."/>
            <person name="Ma Q."/>
        </authorList>
    </citation>
    <scope>NUCLEOTIDE SEQUENCE</scope>
</reference>
<proteinExistence type="predicted"/>
<dbReference type="Pfam" id="PF00931">
    <property type="entry name" value="NB-ARC"/>
    <property type="match status" value="1"/>
</dbReference>
<evidence type="ECO:0000313" key="2">
    <source>
        <dbReference type="EMBL" id="AFU97063.1"/>
    </source>
</evidence>
<feature type="non-terminal residue" evidence="2">
    <location>
        <position position="1"/>
    </location>
</feature>
<dbReference type="PANTHER" id="PTHR11017">
    <property type="entry name" value="LEUCINE-RICH REPEAT-CONTAINING PROTEIN"/>
    <property type="match status" value="1"/>
</dbReference>
<name>K4KGG6_GERHY</name>
<feature type="non-terminal residue" evidence="2">
    <location>
        <position position="165"/>
    </location>
</feature>
<evidence type="ECO:0000259" key="1">
    <source>
        <dbReference type="Pfam" id="PF00931"/>
    </source>
</evidence>
<dbReference type="InterPro" id="IPR002182">
    <property type="entry name" value="NB-ARC"/>
</dbReference>
<dbReference type="SUPFAM" id="SSF52540">
    <property type="entry name" value="P-loop containing nucleoside triphosphate hydrolases"/>
    <property type="match status" value="1"/>
</dbReference>
<protein>
    <submittedName>
        <fullName evidence="2">NB-LRR resistance-like protein RGC4</fullName>
    </submittedName>
</protein>